<proteinExistence type="predicted"/>
<gene>
    <name evidence="2" type="ORF">ACFPMF_26355</name>
</gene>
<keyword evidence="3" id="KW-1185">Reference proteome</keyword>
<reference evidence="3" key="1">
    <citation type="journal article" date="2019" name="Int. J. Syst. Evol. Microbiol.">
        <title>The Global Catalogue of Microorganisms (GCM) 10K type strain sequencing project: providing services to taxonomists for standard genome sequencing and annotation.</title>
        <authorList>
            <consortium name="The Broad Institute Genomics Platform"/>
            <consortium name="The Broad Institute Genome Sequencing Center for Infectious Disease"/>
            <person name="Wu L."/>
            <person name="Ma J."/>
        </authorList>
    </citation>
    <scope>NUCLEOTIDE SEQUENCE [LARGE SCALE GENOMIC DNA]</scope>
    <source>
        <strain evidence="3">CCUG 55250</strain>
    </source>
</reference>
<accession>A0ABW0IH91</accession>
<dbReference type="RefSeq" id="WP_379850832.1">
    <property type="nucleotide sequence ID" value="NZ_JBHSMA010000016.1"/>
</dbReference>
<evidence type="ECO:0000256" key="1">
    <source>
        <dbReference type="SAM" id="SignalP"/>
    </source>
</evidence>
<keyword evidence="1" id="KW-0732">Signal</keyword>
<evidence type="ECO:0000313" key="2">
    <source>
        <dbReference type="EMBL" id="MFC5412874.1"/>
    </source>
</evidence>
<protein>
    <submittedName>
        <fullName evidence="2">Uncharacterized protein</fullName>
    </submittedName>
</protein>
<name>A0ABW0IH91_9BACT</name>
<sequence>MKNISVLLILLLHFFIANAQISHYILCHENPLQQGSFGAGFTNPDTLDASLKQQLIRWDQNEDFQRTMVVLQEPSTVTSLATWTIMDLGYQKKNFILDSDLQLPIAIGGKRFGLNHVQVIPRFQVRIFQDDIQVPFGPKGDYSLPVRTPSAMPGIAYYRSFRQWWKNVNAPRWFTGLYVFHHSNGQDGSEIDTVRRPGEVNIYNGNFSENVIAEFIVGGKWTLGRTDLLISPENRALRNAAKPGDLLYFKTQKKWDLYWRIGYEWHPKSLSNSVFDSLGMYGRHRINVRVGLIRIRNLMEYIKGTDTFCMLKPETAFEQFRVTLNMNYIADTRYNRGNTFSLDRIAQFNLKRRLNLWASFYYILGKSKHSALFAQAGYFGSDTYNIYFNQSMWHVKAGFSFAFFDQHYEPLITN</sequence>
<comment type="caution">
    <text evidence="2">The sequence shown here is derived from an EMBL/GenBank/DDBJ whole genome shotgun (WGS) entry which is preliminary data.</text>
</comment>
<feature type="signal peptide" evidence="1">
    <location>
        <begin position="1"/>
        <end position="19"/>
    </location>
</feature>
<evidence type="ECO:0000313" key="3">
    <source>
        <dbReference type="Proteomes" id="UP001596106"/>
    </source>
</evidence>
<dbReference type="Proteomes" id="UP001596106">
    <property type="component" value="Unassembled WGS sequence"/>
</dbReference>
<dbReference type="EMBL" id="JBHSMA010000016">
    <property type="protein sequence ID" value="MFC5412874.1"/>
    <property type="molecule type" value="Genomic_DNA"/>
</dbReference>
<feature type="chain" id="PRO_5046046033" evidence="1">
    <location>
        <begin position="20"/>
        <end position="414"/>
    </location>
</feature>
<organism evidence="2 3">
    <name type="scientific">Larkinella bovis</name>
    <dbReference type="NCBI Taxonomy" id="683041"/>
    <lineage>
        <taxon>Bacteria</taxon>
        <taxon>Pseudomonadati</taxon>
        <taxon>Bacteroidota</taxon>
        <taxon>Cytophagia</taxon>
        <taxon>Cytophagales</taxon>
        <taxon>Spirosomataceae</taxon>
        <taxon>Larkinella</taxon>
    </lineage>
</organism>